<dbReference type="Proteomes" id="UP001157502">
    <property type="component" value="Chromosome 4"/>
</dbReference>
<protein>
    <submittedName>
        <fullName evidence="1">Uncharacterized protein</fullName>
    </submittedName>
</protein>
<name>A0ACC2HAS4_DALPE</name>
<accession>A0ACC2HAS4</accession>
<sequence>MFRLHQGSHDHVRRMFSRLEAASQRDAVWVGYESRVFEVTFHAGCSGGAEEAQVPLTIKATLPPLVVCERREGPSRELISLPHSPLLDSLLRLD</sequence>
<reference evidence="1" key="1">
    <citation type="submission" date="2021-05" db="EMBL/GenBank/DDBJ databases">
        <authorList>
            <person name="Pan Q."/>
            <person name="Jouanno E."/>
            <person name="Zahm M."/>
            <person name="Klopp C."/>
            <person name="Cabau C."/>
            <person name="Louis A."/>
            <person name="Berthelot C."/>
            <person name="Parey E."/>
            <person name="Roest Crollius H."/>
            <person name="Montfort J."/>
            <person name="Robinson-Rechavi M."/>
            <person name="Bouchez O."/>
            <person name="Lampietro C."/>
            <person name="Lopez Roques C."/>
            <person name="Donnadieu C."/>
            <person name="Postlethwait J."/>
            <person name="Bobe J."/>
            <person name="Dillon D."/>
            <person name="Chandos A."/>
            <person name="von Hippel F."/>
            <person name="Guiguen Y."/>
        </authorList>
    </citation>
    <scope>NUCLEOTIDE SEQUENCE</scope>
    <source>
        <strain evidence="1">YG-Jan2019</strain>
    </source>
</reference>
<organism evidence="1 2">
    <name type="scientific">Dallia pectoralis</name>
    <name type="common">Alaska blackfish</name>
    <dbReference type="NCBI Taxonomy" id="75939"/>
    <lineage>
        <taxon>Eukaryota</taxon>
        <taxon>Metazoa</taxon>
        <taxon>Chordata</taxon>
        <taxon>Craniata</taxon>
        <taxon>Vertebrata</taxon>
        <taxon>Euteleostomi</taxon>
        <taxon>Actinopterygii</taxon>
        <taxon>Neopterygii</taxon>
        <taxon>Teleostei</taxon>
        <taxon>Protacanthopterygii</taxon>
        <taxon>Esociformes</taxon>
        <taxon>Umbridae</taxon>
        <taxon>Dallia</taxon>
    </lineage>
</organism>
<proteinExistence type="predicted"/>
<gene>
    <name evidence="1" type="ORF">DPEC_G00047110</name>
</gene>
<evidence type="ECO:0000313" key="1">
    <source>
        <dbReference type="EMBL" id="KAJ8012846.1"/>
    </source>
</evidence>
<evidence type="ECO:0000313" key="2">
    <source>
        <dbReference type="Proteomes" id="UP001157502"/>
    </source>
</evidence>
<dbReference type="EMBL" id="CM055731">
    <property type="protein sequence ID" value="KAJ8012846.1"/>
    <property type="molecule type" value="Genomic_DNA"/>
</dbReference>
<comment type="caution">
    <text evidence="1">The sequence shown here is derived from an EMBL/GenBank/DDBJ whole genome shotgun (WGS) entry which is preliminary data.</text>
</comment>
<keyword evidence="2" id="KW-1185">Reference proteome</keyword>